<comment type="caution">
    <text evidence="2">The sequence shown here is derived from an EMBL/GenBank/DDBJ whole genome shotgun (WGS) entry which is preliminary data.</text>
</comment>
<dbReference type="InterPro" id="IPR000228">
    <property type="entry name" value="RNA3'_term_phos_cyc"/>
</dbReference>
<evidence type="ECO:0000313" key="2">
    <source>
        <dbReference type="EMBL" id="KAG0448061.1"/>
    </source>
</evidence>
<dbReference type="OrthoDB" id="1713768at2759"/>
<dbReference type="SUPFAM" id="SSF55205">
    <property type="entry name" value="EPT/RTPC-like"/>
    <property type="match status" value="1"/>
</dbReference>
<reference evidence="2 3" key="1">
    <citation type="journal article" date="2020" name="Nat. Food">
        <title>A phased Vanilla planifolia genome enables genetic improvement of flavour and production.</title>
        <authorList>
            <person name="Hasing T."/>
            <person name="Tang H."/>
            <person name="Brym M."/>
            <person name="Khazi F."/>
            <person name="Huang T."/>
            <person name="Chambers A.H."/>
        </authorList>
    </citation>
    <scope>NUCLEOTIDE SEQUENCE [LARGE SCALE GENOMIC DNA]</scope>
    <source>
        <tissue evidence="2">Leaf</tissue>
    </source>
</reference>
<dbReference type="GO" id="GO:0004521">
    <property type="term" value="F:RNA endonuclease activity"/>
    <property type="evidence" value="ECO:0007669"/>
    <property type="project" value="TreeGrafter"/>
</dbReference>
<organism evidence="2 3">
    <name type="scientific">Vanilla planifolia</name>
    <name type="common">Vanilla</name>
    <dbReference type="NCBI Taxonomy" id="51239"/>
    <lineage>
        <taxon>Eukaryota</taxon>
        <taxon>Viridiplantae</taxon>
        <taxon>Streptophyta</taxon>
        <taxon>Embryophyta</taxon>
        <taxon>Tracheophyta</taxon>
        <taxon>Spermatophyta</taxon>
        <taxon>Magnoliopsida</taxon>
        <taxon>Liliopsida</taxon>
        <taxon>Asparagales</taxon>
        <taxon>Orchidaceae</taxon>
        <taxon>Vanilloideae</taxon>
        <taxon>Vanilleae</taxon>
        <taxon>Vanilla</taxon>
    </lineage>
</organism>
<name>A0A835U6L9_VANPL</name>
<proteinExistence type="predicted"/>
<dbReference type="PANTHER" id="PTHR11096">
    <property type="entry name" value="RNA 3' TERMINAL PHOSPHATE CYCLASE"/>
    <property type="match status" value="1"/>
</dbReference>
<sequence>MKLKGSQFLRQRLLHSTLTATPIIIKDIHADDASPGLPLYEISLLRLLEKISDDCTVEINEIGTNLRCKPGFSLEESASCMTADLAGCFDASWEIENGGVVDSSHQGLLFLLCALCPPDVSKVRVGKLTPFSIGTLRNIRDFWV</sequence>
<evidence type="ECO:0000259" key="1">
    <source>
        <dbReference type="Pfam" id="PF01137"/>
    </source>
</evidence>
<dbReference type="Proteomes" id="UP000636800">
    <property type="component" value="Unassembled WGS sequence"/>
</dbReference>
<dbReference type="GO" id="GO:0000479">
    <property type="term" value="P:endonucleolytic cleavage of tricistronic rRNA transcript (SSU-rRNA, 5.8S rRNA, LSU-rRNA)"/>
    <property type="evidence" value="ECO:0007669"/>
    <property type="project" value="TreeGrafter"/>
</dbReference>
<dbReference type="InterPro" id="IPR023797">
    <property type="entry name" value="RNA3'_phos_cyclase_dom"/>
</dbReference>
<keyword evidence="3" id="KW-1185">Reference proteome</keyword>
<dbReference type="GO" id="GO:0005730">
    <property type="term" value="C:nucleolus"/>
    <property type="evidence" value="ECO:0007669"/>
    <property type="project" value="TreeGrafter"/>
</dbReference>
<gene>
    <name evidence="2" type="ORF">HPP92_028030</name>
</gene>
<dbReference type="Pfam" id="PF01137">
    <property type="entry name" value="RTC"/>
    <property type="match status" value="1"/>
</dbReference>
<accession>A0A835U6L9</accession>
<feature type="domain" description="RNA 3'-terminal phosphate cyclase" evidence="1">
    <location>
        <begin position="2"/>
        <end position="77"/>
    </location>
</feature>
<protein>
    <recommendedName>
        <fullName evidence="1">RNA 3'-terminal phosphate cyclase domain-containing protein</fullName>
    </recommendedName>
</protein>
<dbReference type="PANTHER" id="PTHR11096:SF1">
    <property type="entry name" value="RNA 3'-TERMINAL PHOSPHATE CYCLASE-LIKE PROTEIN"/>
    <property type="match status" value="1"/>
</dbReference>
<evidence type="ECO:0000313" key="3">
    <source>
        <dbReference type="Proteomes" id="UP000636800"/>
    </source>
</evidence>
<dbReference type="AlphaFoldDB" id="A0A835U6L9"/>
<dbReference type="EMBL" id="JADCNL010000378">
    <property type="protein sequence ID" value="KAG0448061.1"/>
    <property type="molecule type" value="Genomic_DNA"/>
</dbReference>
<dbReference type="InterPro" id="IPR037136">
    <property type="entry name" value="RNA3'_phos_cyclase_dom_sf"/>
</dbReference>
<dbReference type="InterPro" id="IPR013792">
    <property type="entry name" value="RNA3'P_cycl/enolpyr_Trfase_a/b"/>
</dbReference>
<dbReference type="Gene3D" id="3.65.10.20">
    <property type="entry name" value="RNA 3'-terminal phosphate cyclase domain"/>
    <property type="match status" value="2"/>
</dbReference>